<dbReference type="EMBL" id="GBRH01279000">
    <property type="protein sequence ID" value="JAD18895.1"/>
    <property type="molecule type" value="Transcribed_RNA"/>
</dbReference>
<organism evidence="2">
    <name type="scientific">Arundo donax</name>
    <name type="common">Giant reed</name>
    <name type="synonym">Donax arundinaceus</name>
    <dbReference type="NCBI Taxonomy" id="35708"/>
    <lineage>
        <taxon>Eukaryota</taxon>
        <taxon>Viridiplantae</taxon>
        <taxon>Streptophyta</taxon>
        <taxon>Embryophyta</taxon>
        <taxon>Tracheophyta</taxon>
        <taxon>Spermatophyta</taxon>
        <taxon>Magnoliopsida</taxon>
        <taxon>Liliopsida</taxon>
        <taxon>Poales</taxon>
        <taxon>Poaceae</taxon>
        <taxon>PACMAD clade</taxon>
        <taxon>Arundinoideae</taxon>
        <taxon>Arundineae</taxon>
        <taxon>Arundo</taxon>
    </lineage>
</organism>
<dbReference type="AlphaFoldDB" id="A0A0A8Y1G4"/>
<proteinExistence type="predicted"/>
<name>A0A0A8Y1G4_ARUDO</name>
<reference evidence="2" key="1">
    <citation type="submission" date="2014-09" db="EMBL/GenBank/DDBJ databases">
        <authorList>
            <person name="Magalhaes I.L.F."/>
            <person name="Oliveira U."/>
            <person name="Santos F.R."/>
            <person name="Vidigal T.H.D.A."/>
            <person name="Brescovit A.D."/>
            <person name="Santos A.J."/>
        </authorList>
    </citation>
    <scope>NUCLEOTIDE SEQUENCE</scope>
    <source>
        <tissue evidence="2">Shoot tissue taken approximately 20 cm above the soil surface</tissue>
    </source>
</reference>
<sequence length="44" mass="5226">MPRLHMSIDSFEHLDSFALLILDLIVIPIFFLFKQLMDGMRFTI</sequence>
<evidence type="ECO:0000256" key="1">
    <source>
        <dbReference type="SAM" id="Phobius"/>
    </source>
</evidence>
<protein>
    <submittedName>
        <fullName evidence="2">Uncharacterized protein</fullName>
    </submittedName>
</protein>
<keyword evidence="1" id="KW-0472">Membrane</keyword>
<keyword evidence="1" id="KW-0812">Transmembrane</keyword>
<keyword evidence="1" id="KW-1133">Transmembrane helix</keyword>
<accession>A0A0A8Y1G4</accession>
<evidence type="ECO:0000313" key="2">
    <source>
        <dbReference type="EMBL" id="JAD18895.1"/>
    </source>
</evidence>
<reference evidence="2" key="2">
    <citation type="journal article" date="2015" name="Data Brief">
        <title>Shoot transcriptome of the giant reed, Arundo donax.</title>
        <authorList>
            <person name="Barrero R.A."/>
            <person name="Guerrero F.D."/>
            <person name="Moolhuijzen P."/>
            <person name="Goolsby J.A."/>
            <person name="Tidwell J."/>
            <person name="Bellgard S.E."/>
            <person name="Bellgard M.I."/>
        </authorList>
    </citation>
    <scope>NUCLEOTIDE SEQUENCE</scope>
    <source>
        <tissue evidence="2">Shoot tissue taken approximately 20 cm above the soil surface</tissue>
    </source>
</reference>
<feature type="transmembrane region" description="Helical" evidence="1">
    <location>
        <begin position="16"/>
        <end position="33"/>
    </location>
</feature>